<dbReference type="EMBL" id="BLLK01000029">
    <property type="protein sequence ID" value="GFH48943.1"/>
    <property type="molecule type" value="Genomic_DNA"/>
</dbReference>
<evidence type="ECO:0000313" key="1">
    <source>
        <dbReference type="EMBL" id="GFH48943.1"/>
    </source>
</evidence>
<gene>
    <name evidence="1" type="ORF">CTEN210_05419</name>
</gene>
<name>A0AAD3CNH8_9STRA</name>
<evidence type="ECO:0000313" key="2">
    <source>
        <dbReference type="Proteomes" id="UP001054902"/>
    </source>
</evidence>
<reference evidence="1 2" key="1">
    <citation type="journal article" date="2021" name="Sci. Rep.">
        <title>The genome of the diatom Chaetoceros tenuissimus carries an ancient integrated fragment of an extant virus.</title>
        <authorList>
            <person name="Hongo Y."/>
            <person name="Kimura K."/>
            <person name="Takaki Y."/>
            <person name="Yoshida Y."/>
            <person name="Baba S."/>
            <person name="Kobayashi G."/>
            <person name="Nagasaki K."/>
            <person name="Hano T."/>
            <person name="Tomaru Y."/>
        </authorList>
    </citation>
    <scope>NUCLEOTIDE SEQUENCE [LARGE SCALE GENOMIC DNA]</scope>
    <source>
        <strain evidence="1 2">NIES-3715</strain>
    </source>
</reference>
<dbReference type="Proteomes" id="UP001054902">
    <property type="component" value="Unassembled WGS sequence"/>
</dbReference>
<comment type="caution">
    <text evidence="1">The sequence shown here is derived from an EMBL/GenBank/DDBJ whole genome shotgun (WGS) entry which is preliminary data.</text>
</comment>
<sequence length="490" mass="56812">MARRIFRPSTQRYRKQPLRQTSEHFRHLRGLTVHDVRRRTQLQNQMRKCLRMWGTTKRAAAYFIVLVEKETDLFRKEQYSFFAKAALILYSLNVKPVLSLCVDLESQLCDIQDPNDIYVFAPPRNRSFADWDEYDCRHRTRFFKNDLIEIYARFNIPNELIIPAGGGTFYRFTGEEVFLFSLTKIATGLDNVNMCLNIFGGPPGRWSPAFKGFVIYTTDRYRNLISIQGLEQVVDQFLAFARTICRKYNSAPEVFDSRSNTYVSRADTFIDEDDYTVFCIHDGRYQRTSVPGTGPHGDFEDGRRRANAYIMQAAVYTGYKSLHGLDTIALMTPDGIDYIYEPVSARAGDNGAMNMGEIDNFLYDIQEQYEPGGRKYKTHGDRIFGLGRCCNRDRLPTPNNPLNRLERAEQIRQRQFREYIEHNFTVLLLKSHLLTCPSAFRLNARYPVAKEILMLAHLLKNISTCLYGSQVNGIYAFDSDPPTLDEYLQP</sequence>
<keyword evidence="2" id="KW-1185">Reference proteome</keyword>
<organism evidence="1 2">
    <name type="scientific">Chaetoceros tenuissimus</name>
    <dbReference type="NCBI Taxonomy" id="426638"/>
    <lineage>
        <taxon>Eukaryota</taxon>
        <taxon>Sar</taxon>
        <taxon>Stramenopiles</taxon>
        <taxon>Ochrophyta</taxon>
        <taxon>Bacillariophyta</taxon>
        <taxon>Coscinodiscophyceae</taxon>
        <taxon>Chaetocerotophycidae</taxon>
        <taxon>Chaetocerotales</taxon>
        <taxon>Chaetocerotaceae</taxon>
        <taxon>Chaetoceros</taxon>
    </lineage>
</organism>
<protein>
    <recommendedName>
        <fullName evidence="3">DDE Tnp4 domain-containing protein</fullName>
    </recommendedName>
</protein>
<evidence type="ECO:0008006" key="3">
    <source>
        <dbReference type="Google" id="ProtNLM"/>
    </source>
</evidence>
<accession>A0AAD3CNH8</accession>
<proteinExistence type="predicted"/>
<dbReference type="AlphaFoldDB" id="A0AAD3CNH8"/>